<evidence type="ECO:0000256" key="5">
    <source>
        <dbReference type="ARBA" id="ARBA00023054"/>
    </source>
</evidence>
<dbReference type="Pfam" id="PF02463">
    <property type="entry name" value="SMC_N"/>
    <property type="match status" value="1"/>
</dbReference>
<dbReference type="AlphaFoldDB" id="A0A1I1S7F8"/>
<dbReference type="SUPFAM" id="SSF75553">
    <property type="entry name" value="Smc hinge domain"/>
    <property type="match status" value="1"/>
</dbReference>
<dbReference type="Gene3D" id="3.30.70.1620">
    <property type="match status" value="1"/>
</dbReference>
<evidence type="ECO:0000256" key="3">
    <source>
        <dbReference type="ARBA" id="ARBA00022741"/>
    </source>
</evidence>
<sequence>MPLTELIIDGFKSFAEKTTIKFDTGITGIVGPNGSGKSNITEAIRWVMGETSAKSLRGSNMKDVIFAGSEFRKSASYAQVSLIFDNQQHDLNFEANRVIVTRRILRSGDSEYLINKRNVRQRDIRDLFMDLGVSQDSLAIISQGRVDQILNSRPENRRGLFEEAAGILSFKKQKEQANLQLEQTTDNLIRINDLVKELEQRIEPLEEQSSLAKEYQFQKNGLDKELKTLLAFEIENIDSQKHLLQKKAKQNQVLLSKLDREVKESQNALAAKRNEYKQINDQREQIQNELLALTKKLSDINTNLQVAEQSKQYTEATKKEYQSELANLKKSVKSCQVDYANLSKTEQDLKQQLKELNAKRTELTYRLQQDPAQMNKDLEQLRAQYIQLLQEQTSNNNEIVYLNSELKRTSDDSTYQNDDVTDQLIKGTSELERLSSEGKALKEKLQAAQKQLSALNDQQAESKSKLERLRQVLNDNSQRYSQVCARYEALENIRKRHEGYYFGVKNVLNNLDKYPGVIGAVGELISFPVELEAAMATALGGGVQDLVTTTNVSARDAINQLKRSHAGRATFLPLDGLNNHAIPTSVVRLMESYTGFQGIASELVTSTTKQDISAAINYLLASTIIVDTIDHAMQLRQQISRYRIVTLDGDVISPGGSMTGGARNQKSNSPLQTVTELNQLKVTMDMLKEQLAKNQADFAVLSVTNESLAQEISQLEAQKQKCSQDLNEAVLSYQNQEKEVKRLKAAKKLFEARQEERAQQRIDIKEKLNIAEKQKVKLIKKIHQQKVEIEKTQDKIKNFTELNQEVQAKLAEVDPQIAVFSNKLENLSKQQEEKQHDLTHHQKQISVLTKKLETIIQSGAVDQDKKQQMKIEKEQSTLQQTKLQEQLNSLSSHLGQFDAKINQLDQVASRNYDLRKDAAGEQEDLSVQIAQLNSKIDQCLGQLSEDYALTYEAALAQAEGENDATTREQLQKSVKLHQMSIAEIGPVNLKSIEEYDEVKKRYDFLNNQQNDLLKGRDNLRQSMAELDQEVSTRFNQTFTAVAKSFATLFPVVFGGGNAKLVLTNPDDLLTTGVEIVAQPPGKKLQQLSLLSGGERALTAITLLFAMLKVKPVPFCVLDEVEAALDDANVTRFAQFLEKYDMHTQFIVITHRRGTMERADQLYGVVMQESGVSQVLSVSLKELKNEVN</sequence>
<dbReference type="GO" id="GO:0005694">
    <property type="term" value="C:chromosome"/>
    <property type="evidence" value="ECO:0007669"/>
    <property type="project" value="InterPro"/>
</dbReference>
<dbReference type="Gene3D" id="1.10.287.1490">
    <property type="match status" value="1"/>
</dbReference>
<feature type="coiled-coil region" evidence="7">
    <location>
        <begin position="255"/>
        <end position="398"/>
    </location>
</feature>
<dbReference type="GO" id="GO:0006260">
    <property type="term" value="P:DNA replication"/>
    <property type="evidence" value="ECO:0007669"/>
    <property type="project" value="UniProtKB-UniRule"/>
</dbReference>
<dbReference type="InterPro" id="IPR027417">
    <property type="entry name" value="P-loop_NTPase"/>
</dbReference>
<keyword evidence="6 7" id="KW-0238">DNA-binding</keyword>
<dbReference type="InterPro" id="IPR010935">
    <property type="entry name" value="SMC_hinge"/>
</dbReference>
<evidence type="ECO:0000259" key="8">
    <source>
        <dbReference type="SMART" id="SM00968"/>
    </source>
</evidence>
<comment type="function">
    <text evidence="7">Required for chromosome condensation and partitioning.</text>
</comment>
<gene>
    <name evidence="7" type="primary">smc</name>
    <name evidence="9" type="ORF">SAMN04487792_0672</name>
</gene>
<dbReference type="GO" id="GO:0003677">
    <property type="term" value="F:DNA binding"/>
    <property type="evidence" value="ECO:0007669"/>
    <property type="project" value="UniProtKB-UniRule"/>
</dbReference>
<dbReference type="NCBIfam" id="TIGR02168">
    <property type="entry name" value="SMC_prok_B"/>
    <property type="match status" value="1"/>
</dbReference>
<dbReference type="SUPFAM" id="SSF52540">
    <property type="entry name" value="P-loop containing nucleoside triphosphate hydrolases"/>
    <property type="match status" value="1"/>
</dbReference>
<evidence type="ECO:0000256" key="2">
    <source>
        <dbReference type="ARBA" id="ARBA00022490"/>
    </source>
</evidence>
<dbReference type="GO" id="GO:0030261">
    <property type="term" value="P:chromosome condensation"/>
    <property type="evidence" value="ECO:0007669"/>
    <property type="project" value="InterPro"/>
</dbReference>
<dbReference type="SMART" id="SM00968">
    <property type="entry name" value="SMC_hinge"/>
    <property type="match status" value="1"/>
</dbReference>
<evidence type="ECO:0000256" key="1">
    <source>
        <dbReference type="ARBA" id="ARBA00004496"/>
    </source>
</evidence>
<dbReference type="GO" id="GO:0005737">
    <property type="term" value="C:cytoplasm"/>
    <property type="evidence" value="ECO:0007669"/>
    <property type="project" value="UniProtKB-SubCell"/>
</dbReference>
<dbReference type="EMBL" id="FOMN01000003">
    <property type="protein sequence ID" value="SFD40518.1"/>
    <property type="molecule type" value="Genomic_DNA"/>
</dbReference>
<feature type="coiled-coil region" evidence="7">
    <location>
        <begin position="167"/>
        <end position="208"/>
    </location>
</feature>
<dbReference type="RefSeq" id="WP_090092720.1">
    <property type="nucleotide sequence ID" value="NZ_CBCRVU010000003.1"/>
</dbReference>
<comment type="similarity">
    <text evidence="7">Belongs to the SMC family.</text>
</comment>
<dbReference type="InterPro" id="IPR011890">
    <property type="entry name" value="SMC_prok"/>
</dbReference>
<feature type="coiled-coil region" evidence="7">
    <location>
        <begin position="677"/>
        <end position="886"/>
    </location>
</feature>
<accession>A0A1I1S7F8</accession>
<keyword evidence="3 7" id="KW-0547">Nucleotide-binding</keyword>
<dbReference type="Proteomes" id="UP000199599">
    <property type="component" value="Unassembled WGS sequence"/>
</dbReference>
<dbReference type="CDD" id="cd03278">
    <property type="entry name" value="ABC_SMC_barmotin"/>
    <property type="match status" value="1"/>
</dbReference>
<evidence type="ECO:0000256" key="7">
    <source>
        <dbReference type="HAMAP-Rule" id="MF_01894"/>
    </source>
</evidence>
<feature type="domain" description="SMC hinge" evidence="8">
    <location>
        <begin position="515"/>
        <end position="636"/>
    </location>
</feature>
<keyword evidence="2 7" id="KW-0963">Cytoplasm</keyword>
<dbReference type="InterPro" id="IPR036277">
    <property type="entry name" value="SMC_hinge_sf"/>
</dbReference>
<dbReference type="PIRSF" id="PIRSF005719">
    <property type="entry name" value="SMC"/>
    <property type="match status" value="1"/>
</dbReference>
<comment type="domain">
    <text evidence="7">Contains large globular domains required for ATP hydrolysis at each terminus and a third globular domain forming a flexible hinge near the middle of the molecule. These domains are separated by coiled-coil structures.</text>
</comment>
<dbReference type="GO" id="GO:0007059">
    <property type="term" value="P:chromosome segregation"/>
    <property type="evidence" value="ECO:0007669"/>
    <property type="project" value="UniProtKB-UniRule"/>
</dbReference>
<dbReference type="FunFam" id="3.40.50.300:FF:000901">
    <property type="entry name" value="Chromosome partition protein Smc"/>
    <property type="match status" value="1"/>
</dbReference>
<feature type="binding site" evidence="7">
    <location>
        <begin position="32"/>
        <end position="39"/>
    </location>
    <ligand>
        <name>ATP</name>
        <dbReference type="ChEBI" id="CHEBI:30616"/>
    </ligand>
</feature>
<dbReference type="STRING" id="1505723.SAMN04487792_0672"/>
<dbReference type="HAMAP" id="MF_01894">
    <property type="entry name" value="Smc_prok"/>
    <property type="match status" value="1"/>
</dbReference>
<dbReference type="GO" id="GO:0005524">
    <property type="term" value="F:ATP binding"/>
    <property type="evidence" value="ECO:0007669"/>
    <property type="project" value="UniProtKB-UniRule"/>
</dbReference>
<dbReference type="Gene3D" id="3.40.50.300">
    <property type="entry name" value="P-loop containing nucleotide triphosphate hydrolases"/>
    <property type="match status" value="2"/>
</dbReference>
<name>A0A1I1S7F8_9LACO</name>
<evidence type="ECO:0000313" key="9">
    <source>
        <dbReference type="EMBL" id="SFD40518.1"/>
    </source>
</evidence>
<evidence type="ECO:0000256" key="4">
    <source>
        <dbReference type="ARBA" id="ARBA00022840"/>
    </source>
</evidence>
<evidence type="ECO:0000313" key="10">
    <source>
        <dbReference type="Proteomes" id="UP000199599"/>
    </source>
</evidence>
<keyword evidence="4 7" id="KW-0067">ATP-binding</keyword>
<dbReference type="InterPro" id="IPR024704">
    <property type="entry name" value="SMC"/>
</dbReference>
<reference evidence="10" key="1">
    <citation type="submission" date="2016-10" db="EMBL/GenBank/DDBJ databases">
        <authorList>
            <person name="Varghese N."/>
            <person name="Submissions S."/>
        </authorList>
    </citation>
    <scope>NUCLEOTIDE SEQUENCE [LARGE SCALE GENOMIC DNA]</scope>
    <source>
        <strain evidence="10">R-53102</strain>
    </source>
</reference>
<proteinExistence type="inferred from homology"/>
<organism evidence="9 10">
    <name type="scientific">Lactobacillus bombicola</name>
    <dbReference type="NCBI Taxonomy" id="1505723"/>
    <lineage>
        <taxon>Bacteria</taxon>
        <taxon>Bacillati</taxon>
        <taxon>Bacillota</taxon>
        <taxon>Bacilli</taxon>
        <taxon>Lactobacillales</taxon>
        <taxon>Lactobacillaceae</taxon>
        <taxon>Lactobacillus</taxon>
    </lineage>
</organism>
<dbReference type="Pfam" id="PF06470">
    <property type="entry name" value="SMC_hinge"/>
    <property type="match status" value="1"/>
</dbReference>
<protein>
    <recommendedName>
        <fullName evidence="7">Chromosome partition protein Smc</fullName>
    </recommendedName>
</protein>
<dbReference type="GO" id="GO:0007062">
    <property type="term" value="P:sister chromatid cohesion"/>
    <property type="evidence" value="ECO:0007669"/>
    <property type="project" value="InterPro"/>
</dbReference>
<comment type="subcellular location">
    <subcellularLocation>
        <location evidence="1 7">Cytoplasm</location>
    </subcellularLocation>
</comment>
<dbReference type="InterPro" id="IPR003395">
    <property type="entry name" value="RecF/RecN/SMC_N"/>
</dbReference>
<dbReference type="Gene3D" id="1.20.1060.20">
    <property type="match status" value="1"/>
</dbReference>
<feature type="coiled-coil region" evidence="7">
    <location>
        <begin position="431"/>
        <end position="472"/>
    </location>
</feature>
<dbReference type="PANTHER" id="PTHR43977">
    <property type="entry name" value="STRUCTURAL MAINTENANCE OF CHROMOSOMES PROTEIN 3"/>
    <property type="match status" value="1"/>
</dbReference>
<comment type="subunit">
    <text evidence="7">Homodimer.</text>
</comment>
<dbReference type="GO" id="GO:0016887">
    <property type="term" value="F:ATP hydrolysis activity"/>
    <property type="evidence" value="ECO:0007669"/>
    <property type="project" value="InterPro"/>
</dbReference>
<keyword evidence="5 7" id="KW-0175">Coiled coil</keyword>
<evidence type="ECO:0000256" key="6">
    <source>
        <dbReference type="ARBA" id="ARBA00023125"/>
    </source>
</evidence>